<reference evidence="1 2" key="1">
    <citation type="submission" date="2014-03" db="EMBL/GenBank/DDBJ databases">
        <title>Draft genome of the hookworm Oesophagostomum dentatum.</title>
        <authorList>
            <person name="Mitreva M."/>
        </authorList>
    </citation>
    <scope>NUCLEOTIDE SEQUENCE [LARGE SCALE GENOMIC DNA]</scope>
    <source>
        <strain evidence="1 2">OD-Hann</strain>
    </source>
</reference>
<accession>A0A0B1TGX6</accession>
<dbReference type="PANTHER" id="PTHR31389">
    <property type="entry name" value="LD39211P"/>
    <property type="match status" value="1"/>
</dbReference>
<keyword evidence="2" id="KW-1185">Reference proteome</keyword>
<dbReference type="AlphaFoldDB" id="A0A0B1TGX6"/>
<dbReference type="EMBL" id="KN549585">
    <property type="protein sequence ID" value="KHJ96803.1"/>
    <property type="molecule type" value="Genomic_DNA"/>
</dbReference>
<gene>
    <name evidence="1" type="ORF">OESDEN_03232</name>
</gene>
<organism evidence="1 2">
    <name type="scientific">Oesophagostomum dentatum</name>
    <name type="common">Nodular worm</name>
    <dbReference type="NCBI Taxonomy" id="61180"/>
    <lineage>
        <taxon>Eukaryota</taxon>
        <taxon>Metazoa</taxon>
        <taxon>Ecdysozoa</taxon>
        <taxon>Nematoda</taxon>
        <taxon>Chromadorea</taxon>
        <taxon>Rhabditida</taxon>
        <taxon>Rhabditina</taxon>
        <taxon>Rhabditomorpha</taxon>
        <taxon>Strongyloidea</taxon>
        <taxon>Strongylidae</taxon>
        <taxon>Oesophagostomum</taxon>
    </lineage>
</organism>
<name>A0A0B1TGX6_OESDE</name>
<dbReference type="Proteomes" id="UP000053660">
    <property type="component" value="Unassembled WGS sequence"/>
</dbReference>
<proteinExistence type="predicted"/>
<evidence type="ECO:0000313" key="2">
    <source>
        <dbReference type="Proteomes" id="UP000053660"/>
    </source>
</evidence>
<dbReference type="PANTHER" id="PTHR31389:SF4">
    <property type="entry name" value="LD39211P"/>
    <property type="match status" value="1"/>
</dbReference>
<sequence>MYEAGMVFVVRTKDTVEDILKWYVLCALEEGCMAGNGQESPACFFGSDRYDQSVVNLLAANAFWYDRHYYVSEIVDFFNIVFIALKVNVNKICVNSSSERWKEYNTTSEQGAWLSMKAKIYGFMLRKSPIPLFEPRPSFAQNSFMERA</sequence>
<protein>
    <submittedName>
        <fullName evidence="1">Uncharacterized protein</fullName>
    </submittedName>
</protein>
<evidence type="ECO:0000313" key="1">
    <source>
        <dbReference type="EMBL" id="KHJ96803.1"/>
    </source>
</evidence>
<dbReference type="OrthoDB" id="10053392at2759"/>